<keyword evidence="4 5" id="KW-0472">Membrane</keyword>
<feature type="transmembrane region" description="Helical" evidence="5">
    <location>
        <begin position="259"/>
        <end position="282"/>
    </location>
</feature>
<dbReference type="AlphaFoldDB" id="A0A9P0CAM0"/>
<dbReference type="InterPro" id="IPR005829">
    <property type="entry name" value="Sugar_transporter_CS"/>
</dbReference>
<feature type="transmembrane region" description="Helical" evidence="5">
    <location>
        <begin position="117"/>
        <end position="136"/>
    </location>
</feature>
<dbReference type="SUPFAM" id="SSF103473">
    <property type="entry name" value="MFS general substrate transporter"/>
    <property type="match status" value="1"/>
</dbReference>
<protein>
    <recommendedName>
        <fullName evidence="6">Major facilitator superfamily (MFS) profile domain-containing protein</fullName>
    </recommendedName>
</protein>
<dbReference type="InterPro" id="IPR036259">
    <property type="entry name" value="MFS_trans_sf"/>
</dbReference>
<evidence type="ECO:0000256" key="3">
    <source>
        <dbReference type="ARBA" id="ARBA00022989"/>
    </source>
</evidence>
<dbReference type="OrthoDB" id="6612291at2759"/>
<dbReference type="Pfam" id="PF00083">
    <property type="entry name" value="Sugar_tr"/>
    <property type="match status" value="1"/>
</dbReference>
<dbReference type="GO" id="GO:0022857">
    <property type="term" value="F:transmembrane transporter activity"/>
    <property type="evidence" value="ECO:0007669"/>
    <property type="project" value="InterPro"/>
</dbReference>
<dbReference type="Proteomes" id="UP001152759">
    <property type="component" value="Chromosome 1"/>
</dbReference>
<feature type="transmembrane region" description="Helical" evidence="5">
    <location>
        <begin position="393"/>
        <end position="414"/>
    </location>
</feature>
<dbReference type="PROSITE" id="PS50850">
    <property type="entry name" value="MFS"/>
    <property type="match status" value="1"/>
</dbReference>
<dbReference type="InterPro" id="IPR020846">
    <property type="entry name" value="MFS_dom"/>
</dbReference>
<dbReference type="PANTHER" id="PTHR48021:SF32">
    <property type="entry name" value="FACILITATED TREHALOSE TRANSPORTER TRET1-2 HOMOLOG-LIKE PROTEIN"/>
    <property type="match status" value="1"/>
</dbReference>
<dbReference type="GO" id="GO:0016020">
    <property type="term" value="C:membrane"/>
    <property type="evidence" value="ECO:0007669"/>
    <property type="project" value="UniProtKB-SubCell"/>
</dbReference>
<feature type="transmembrane region" description="Helical" evidence="5">
    <location>
        <begin position="148"/>
        <end position="166"/>
    </location>
</feature>
<evidence type="ECO:0000313" key="8">
    <source>
        <dbReference type="Proteomes" id="UP001152759"/>
    </source>
</evidence>
<dbReference type="InterPro" id="IPR050549">
    <property type="entry name" value="MFS_Trehalose_Transporter"/>
</dbReference>
<sequence length="496" mass="53899">MKSALKELHRIWESGIGRTVAATVAAHLNSISVGMCQGYSAVLLPQLTSHASPLQVSNDEASWIASLGVISNPVGALLSGVCMEIFGRRTAVQLTSLPFLIGWTIIALSQTLTTLCIGRFISGMAIGMASACYVYVAEISQPEHRGILSSTGPVFVSLGVLIVYSLGSLCSWQFVSAVCAAAAMLSFSAMQLVPESPYWLASKGMTKESHAALSWLRSSAHVEKDISELVNNSRDISPRVSTLKLISDRFNDPCVWKPFFILVGFFLFQEGSGIYIILYYAVDFFRRAGSTVDHNVASIIVASLRFAMSIFGSLCIQNFGRRTLAVTSGILMALSIGAAGVYEHFFEDFAPADRPYPWVPLACILTNVCASMLGLLQLPWLMIGELFPLKVRGIMGGVVSSLAYLFIFATVKIYPNLMANLQMSGSMFGFAIASLMVVVYALMFLPETRGKTLLEIEQRFCDIPKTNSTENLEKGFYINPAISVSTVCAIVENIKK</sequence>
<feature type="transmembrane region" description="Helical" evidence="5">
    <location>
        <begin position="358"/>
        <end position="381"/>
    </location>
</feature>
<keyword evidence="2 5" id="KW-0812">Transmembrane</keyword>
<proteinExistence type="predicted"/>
<gene>
    <name evidence="7" type="ORF">BEMITA_LOCUS1346</name>
</gene>
<dbReference type="FunFam" id="1.20.1250.20:FF:000249">
    <property type="entry name" value="facilitated trehalose transporter Tret1"/>
    <property type="match status" value="1"/>
</dbReference>
<evidence type="ECO:0000256" key="1">
    <source>
        <dbReference type="ARBA" id="ARBA00004141"/>
    </source>
</evidence>
<evidence type="ECO:0000259" key="6">
    <source>
        <dbReference type="PROSITE" id="PS50850"/>
    </source>
</evidence>
<feature type="transmembrane region" description="Helical" evidence="5">
    <location>
        <begin position="426"/>
        <end position="445"/>
    </location>
</feature>
<reference evidence="7" key="1">
    <citation type="submission" date="2021-12" db="EMBL/GenBank/DDBJ databases">
        <authorList>
            <person name="King R."/>
        </authorList>
    </citation>
    <scope>NUCLEOTIDE SEQUENCE</scope>
</reference>
<comment type="subcellular location">
    <subcellularLocation>
        <location evidence="1">Membrane</location>
        <topology evidence="1">Multi-pass membrane protein</topology>
    </subcellularLocation>
</comment>
<evidence type="ECO:0000313" key="7">
    <source>
        <dbReference type="EMBL" id="CAH0754095.1"/>
    </source>
</evidence>
<dbReference type="KEGG" id="btab:109044786"/>
<name>A0A9P0CAM0_BEMTA</name>
<keyword evidence="3 5" id="KW-1133">Transmembrane helix</keyword>
<dbReference type="InterPro" id="IPR005828">
    <property type="entry name" value="MFS_sugar_transport-like"/>
</dbReference>
<accession>A0A9P0CAM0</accession>
<evidence type="ECO:0000256" key="5">
    <source>
        <dbReference type="SAM" id="Phobius"/>
    </source>
</evidence>
<organism evidence="7 8">
    <name type="scientific">Bemisia tabaci</name>
    <name type="common">Sweetpotato whitefly</name>
    <name type="synonym">Aleurodes tabaci</name>
    <dbReference type="NCBI Taxonomy" id="7038"/>
    <lineage>
        <taxon>Eukaryota</taxon>
        <taxon>Metazoa</taxon>
        <taxon>Ecdysozoa</taxon>
        <taxon>Arthropoda</taxon>
        <taxon>Hexapoda</taxon>
        <taxon>Insecta</taxon>
        <taxon>Pterygota</taxon>
        <taxon>Neoptera</taxon>
        <taxon>Paraneoptera</taxon>
        <taxon>Hemiptera</taxon>
        <taxon>Sternorrhyncha</taxon>
        <taxon>Aleyrodoidea</taxon>
        <taxon>Aleyrodidae</taxon>
        <taxon>Aleyrodinae</taxon>
        <taxon>Bemisia</taxon>
    </lineage>
</organism>
<feature type="transmembrane region" description="Helical" evidence="5">
    <location>
        <begin position="323"/>
        <end position="346"/>
    </location>
</feature>
<dbReference type="Gene3D" id="1.20.1250.20">
    <property type="entry name" value="MFS general substrate transporter like domains"/>
    <property type="match status" value="1"/>
</dbReference>
<keyword evidence="8" id="KW-1185">Reference proteome</keyword>
<dbReference type="EMBL" id="OU963862">
    <property type="protein sequence ID" value="CAH0754095.1"/>
    <property type="molecule type" value="Genomic_DNA"/>
</dbReference>
<dbReference type="PROSITE" id="PS00216">
    <property type="entry name" value="SUGAR_TRANSPORT_1"/>
    <property type="match status" value="1"/>
</dbReference>
<feature type="domain" description="Major facilitator superfamily (MFS) profile" evidence="6">
    <location>
        <begin position="18"/>
        <end position="449"/>
    </location>
</feature>
<evidence type="ECO:0000256" key="2">
    <source>
        <dbReference type="ARBA" id="ARBA00022692"/>
    </source>
</evidence>
<dbReference type="PANTHER" id="PTHR48021">
    <property type="match status" value="1"/>
</dbReference>
<evidence type="ECO:0000256" key="4">
    <source>
        <dbReference type="ARBA" id="ARBA00023136"/>
    </source>
</evidence>
<feature type="transmembrane region" description="Helical" evidence="5">
    <location>
        <begin position="172"/>
        <end position="193"/>
    </location>
</feature>